<comment type="similarity">
    <text evidence="2">Belongs to the tektin family.</text>
</comment>
<dbReference type="InterPro" id="IPR000435">
    <property type="entry name" value="Tektins"/>
</dbReference>
<dbReference type="GO" id="GO:0060294">
    <property type="term" value="P:cilium movement involved in cell motility"/>
    <property type="evidence" value="ECO:0007669"/>
    <property type="project" value="InterPro"/>
</dbReference>
<dbReference type="EMBL" id="OC001162">
    <property type="protein sequence ID" value="CAD7259272.1"/>
    <property type="molecule type" value="Genomic_DNA"/>
</dbReference>
<evidence type="ECO:0000256" key="6">
    <source>
        <dbReference type="SAM" id="SignalP"/>
    </source>
</evidence>
<dbReference type="InterPro" id="IPR048256">
    <property type="entry name" value="Tektin-like"/>
</dbReference>
<evidence type="ECO:0000256" key="2">
    <source>
        <dbReference type="ARBA" id="ARBA00007209"/>
    </source>
</evidence>
<keyword evidence="3" id="KW-0963">Cytoplasm</keyword>
<dbReference type="GO" id="GO:0015630">
    <property type="term" value="C:microtubule cytoskeleton"/>
    <property type="evidence" value="ECO:0007669"/>
    <property type="project" value="TreeGrafter"/>
</dbReference>
<evidence type="ECO:0000313" key="7">
    <source>
        <dbReference type="EMBL" id="CAD7259272.1"/>
    </source>
</evidence>
<name>A0A7R9FXN3_TIMSH</name>
<sequence length="661" mass="75789">MGPWVEYCLVVAVFLRVLCRWALTARRVYPIPWGHRRKGWTGWRVGGQSPGNTESRWEAKEMSRQHEVAVGGWVTTELESRFHRVIYPPLLPGLVQSEKRELPIGSGKRECYWPPSEPIGRRELITEQRTPRVNFKFECECPQEHQHTTGQILPHKSSCPHESSCPPESPCPPEHQNVYGGYIKAPGPLEPIAEYPPSTYPKGHPCYISDLKDCAPPPASGTEEGQDTVERMGPIGPWATGRVDWGPLSGLTGTRPVVDRYSITRFSEGEWRKMNAELVSGAGQEQYRANLLDFNSRRCAEQMAAHTDKDQLTNTRRLEQRAHDVHRWKCELERAINLMGEELNLLEHQRQRLKTAMGVLRMPESIAGECLERRTARLEPDLVRDHVEEELIKEIALINEVRDLMSRMLTQMEEQQKINKAVKQRLEMDWSDKKEAYEIETTNIGLKNTSPTILFHPGATRFADGQSTPETWEFLTRENLDLLETERKKSKDLRHILEVMLTDISRDLRVQSDRVETSLACRIVETDEARRRFENDLLQTLRRIADTEKLILDLKSAIRAQDFPMKVAQTRLNNRMGRPRAENCRDVPQFGLVDEVKSLSESVSALLGQLKQAEETLAALLKIRSDLEKGIMVKRKTLSIDKDRCQEIRSHYPSSVALTGY</sequence>
<evidence type="ECO:0000256" key="1">
    <source>
        <dbReference type="ARBA" id="ARBA00004496"/>
    </source>
</evidence>
<protein>
    <recommendedName>
        <fullName evidence="8">Tektin</fullName>
    </recommendedName>
</protein>
<dbReference type="GO" id="GO:0005929">
    <property type="term" value="C:cilium"/>
    <property type="evidence" value="ECO:0007669"/>
    <property type="project" value="UniProtKB-ARBA"/>
</dbReference>
<dbReference type="Pfam" id="PF03148">
    <property type="entry name" value="Tektin"/>
    <property type="match status" value="1"/>
</dbReference>
<dbReference type="PANTHER" id="PTHR19960:SF12">
    <property type="entry name" value="TEKTIN-4"/>
    <property type="match status" value="1"/>
</dbReference>
<evidence type="ECO:0000256" key="4">
    <source>
        <dbReference type="ARBA" id="ARBA00023054"/>
    </source>
</evidence>
<dbReference type="GO" id="GO:0005634">
    <property type="term" value="C:nucleus"/>
    <property type="evidence" value="ECO:0007669"/>
    <property type="project" value="TreeGrafter"/>
</dbReference>
<proteinExistence type="inferred from homology"/>
<accession>A0A7R9FXN3</accession>
<organism evidence="7">
    <name type="scientific">Timema shepardi</name>
    <name type="common">Walking stick</name>
    <dbReference type="NCBI Taxonomy" id="629360"/>
    <lineage>
        <taxon>Eukaryota</taxon>
        <taxon>Metazoa</taxon>
        <taxon>Ecdysozoa</taxon>
        <taxon>Arthropoda</taxon>
        <taxon>Hexapoda</taxon>
        <taxon>Insecta</taxon>
        <taxon>Pterygota</taxon>
        <taxon>Neoptera</taxon>
        <taxon>Polyneoptera</taxon>
        <taxon>Phasmatodea</taxon>
        <taxon>Timematodea</taxon>
        <taxon>Timematoidea</taxon>
        <taxon>Timematidae</taxon>
        <taxon>Timema</taxon>
    </lineage>
</organism>
<keyword evidence="4 5" id="KW-0175">Coiled coil</keyword>
<dbReference type="PRINTS" id="PR00511">
    <property type="entry name" value="TEKTIN"/>
</dbReference>
<dbReference type="GO" id="GO:0005737">
    <property type="term" value="C:cytoplasm"/>
    <property type="evidence" value="ECO:0007669"/>
    <property type="project" value="UniProtKB-SubCell"/>
</dbReference>
<evidence type="ECO:0000256" key="5">
    <source>
        <dbReference type="SAM" id="Coils"/>
    </source>
</evidence>
<gene>
    <name evidence="7" type="ORF">TSIB3V08_LOCUS3479</name>
</gene>
<reference evidence="7" key="1">
    <citation type="submission" date="2020-11" db="EMBL/GenBank/DDBJ databases">
        <authorList>
            <person name="Tran Van P."/>
        </authorList>
    </citation>
    <scope>NUCLEOTIDE SEQUENCE</scope>
</reference>
<feature type="coiled-coil region" evidence="5">
    <location>
        <begin position="596"/>
        <end position="630"/>
    </location>
</feature>
<dbReference type="PANTHER" id="PTHR19960">
    <property type="entry name" value="TEKTIN"/>
    <property type="match status" value="1"/>
</dbReference>
<comment type="subcellular location">
    <subcellularLocation>
        <location evidence="1">Cytoplasm</location>
    </subcellularLocation>
</comment>
<dbReference type="GO" id="GO:0060271">
    <property type="term" value="P:cilium assembly"/>
    <property type="evidence" value="ECO:0007669"/>
    <property type="project" value="TreeGrafter"/>
</dbReference>
<evidence type="ECO:0000256" key="3">
    <source>
        <dbReference type="ARBA" id="ARBA00022490"/>
    </source>
</evidence>
<feature type="chain" id="PRO_5031244305" description="Tektin" evidence="6">
    <location>
        <begin position="25"/>
        <end position="661"/>
    </location>
</feature>
<feature type="signal peptide" evidence="6">
    <location>
        <begin position="1"/>
        <end position="24"/>
    </location>
</feature>
<dbReference type="AlphaFoldDB" id="A0A7R9FXN3"/>
<evidence type="ECO:0008006" key="8">
    <source>
        <dbReference type="Google" id="ProtNLM"/>
    </source>
</evidence>
<keyword evidence="6" id="KW-0732">Signal</keyword>